<gene>
    <name evidence="2" type="ORF">GCM10008957_45270</name>
</gene>
<accession>A0A918CMU1</accession>
<dbReference type="Pfam" id="PF00534">
    <property type="entry name" value="Glycos_transf_1"/>
    <property type="match status" value="1"/>
</dbReference>
<dbReference type="InterPro" id="IPR050194">
    <property type="entry name" value="Glycosyltransferase_grp1"/>
</dbReference>
<dbReference type="EMBL" id="BMQL01000046">
    <property type="protein sequence ID" value="GGR29221.1"/>
    <property type="molecule type" value="Genomic_DNA"/>
</dbReference>
<name>A0A918CMU1_9DEIO</name>
<dbReference type="Gene3D" id="3.40.50.2000">
    <property type="entry name" value="Glycogen Phosphorylase B"/>
    <property type="match status" value="2"/>
</dbReference>
<proteinExistence type="predicted"/>
<dbReference type="SUPFAM" id="SSF53756">
    <property type="entry name" value="UDP-Glycosyltransferase/glycogen phosphorylase"/>
    <property type="match status" value="1"/>
</dbReference>
<keyword evidence="2" id="KW-0808">Transferase</keyword>
<evidence type="ECO:0000313" key="3">
    <source>
        <dbReference type="Proteomes" id="UP000603865"/>
    </source>
</evidence>
<dbReference type="AlphaFoldDB" id="A0A918CMU1"/>
<organism evidence="2 3">
    <name type="scientific">Deinococcus ruber</name>
    <dbReference type="NCBI Taxonomy" id="1848197"/>
    <lineage>
        <taxon>Bacteria</taxon>
        <taxon>Thermotogati</taxon>
        <taxon>Deinococcota</taxon>
        <taxon>Deinococci</taxon>
        <taxon>Deinococcales</taxon>
        <taxon>Deinococcaceae</taxon>
        <taxon>Deinococcus</taxon>
    </lineage>
</organism>
<keyword evidence="3" id="KW-1185">Reference proteome</keyword>
<dbReference type="CDD" id="cd03801">
    <property type="entry name" value="GT4_PimA-like"/>
    <property type="match status" value="1"/>
</dbReference>
<evidence type="ECO:0000313" key="2">
    <source>
        <dbReference type="EMBL" id="GGR29221.1"/>
    </source>
</evidence>
<dbReference type="PANTHER" id="PTHR45947">
    <property type="entry name" value="SULFOQUINOVOSYL TRANSFERASE SQD2"/>
    <property type="match status" value="1"/>
</dbReference>
<feature type="domain" description="Glycosyl transferase family 1" evidence="1">
    <location>
        <begin position="196"/>
        <end position="336"/>
    </location>
</feature>
<reference evidence="2" key="1">
    <citation type="journal article" date="2014" name="Int. J. Syst. Evol. Microbiol.">
        <title>Complete genome sequence of Corynebacterium casei LMG S-19264T (=DSM 44701T), isolated from a smear-ripened cheese.</title>
        <authorList>
            <consortium name="US DOE Joint Genome Institute (JGI-PGF)"/>
            <person name="Walter F."/>
            <person name="Albersmeier A."/>
            <person name="Kalinowski J."/>
            <person name="Ruckert C."/>
        </authorList>
    </citation>
    <scope>NUCLEOTIDE SEQUENCE</scope>
    <source>
        <strain evidence="2">JCM 31311</strain>
    </source>
</reference>
<reference evidence="2" key="2">
    <citation type="submission" date="2020-09" db="EMBL/GenBank/DDBJ databases">
        <authorList>
            <person name="Sun Q."/>
            <person name="Ohkuma M."/>
        </authorList>
    </citation>
    <scope>NUCLEOTIDE SEQUENCE</scope>
    <source>
        <strain evidence="2">JCM 31311</strain>
    </source>
</reference>
<comment type="caution">
    <text evidence="2">The sequence shown here is derived from an EMBL/GenBank/DDBJ whole genome shotgun (WGS) entry which is preliminary data.</text>
</comment>
<protein>
    <submittedName>
        <fullName evidence="2">Glycosyl transferase family 1</fullName>
    </submittedName>
</protein>
<dbReference type="Proteomes" id="UP000603865">
    <property type="component" value="Unassembled WGS sequence"/>
</dbReference>
<dbReference type="InterPro" id="IPR001296">
    <property type="entry name" value="Glyco_trans_1"/>
</dbReference>
<dbReference type="GO" id="GO:0016757">
    <property type="term" value="F:glycosyltransferase activity"/>
    <property type="evidence" value="ECO:0007669"/>
    <property type="project" value="InterPro"/>
</dbReference>
<sequence>MVKVSLLVNILAPYRLPLFMKIAEDVDLRISVAGKESNRQWDSLEKQLVSKGISVRLAWGLTLTRKISDAEGVQDLRYTHISPGYFWNLLTDHPDAIITNELGIRTVIAIIYSKITGCPVWVWWGGTLHTERNRSKFKQLFRNILISQISHWISYGKTSTDYLLSIKVSRDQILQIQNSVDEQLYTQVNHLPTKTTDMPRLLYVGQMIGRKGVKALLKSASRLQNTGYIFSLTLVGGGPQLTELKSLAHTLKLENVYFLPPQTVEQMPNIYHNADVLIFPTLEDVWGLVVNESLWSGVPVLSSIYAGCTSEIVPEKNRFDPQNETDIDNAIQRAIMGKLSPADTNPLLTTSQVANMIVNDIKRELRS</sequence>
<dbReference type="PANTHER" id="PTHR45947:SF3">
    <property type="entry name" value="SULFOQUINOVOSYL TRANSFERASE SQD2"/>
    <property type="match status" value="1"/>
</dbReference>
<evidence type="ECO:0000259" key="1">
    <source>
        <dbReference type="Pfam" id="PF00534"/>
    </source>
</evidence>